<evidence type="ECO:0000256" key="1">
    <source>
        <dbReference type="ARBA" id="ARBA00004651"/>
    </source>
</evidence>
<dbReference type="PANTHER" id="PTHR23528:SF1">
    <property type="entry name" value="MAJOR FACILITATOR SUPERFAMILY (MFS) PROFILE DOMAIN-CONTAINING PROTEIN"/>
    <property type="match status" value="1"/>
</dbReference>
<feature type="transmembrane region" description="Helical" evidence="5">
    <location>
        <begin position="315"/>
        <end position="334"/>
    </location>
</feature>
<feature type="transmembrane region" description="Helical" evidence="5">
    <location>
        <begin position="100"/>
        <end position="119"/>
    </location>
</feature>
<dbReference type="PROSITE" id="PS50850">
    <property type="entry name" value="MFS"/>
    <property type="match status" value="1"/>
</dbReference>
<name>A0ABS2KUE1_9NOCA</name>
<dbReference type="RefSeq" id="WP_204868538.1">
    <property type="nucleotide sequence ID" value="NZ_JAFBBK010000001.1"/>
</dbReference>
<reference evidence="7 8" key="1">
    <citation type="submission" date="2021-01" db="EMBL/GenBank/DDBJ databases">
        <title>Genomics of switchgrass bacterial isolates.</title>
        <authorList>
            <person name="Shade A."/>
        </authorList>
    </citation>
    <scope>NUCLEOTIDE SEQUENCE [LARGE SCALE GENOMIC DNA]</scope>
    <source>
        <strain evidence="7 8">PvP111</strain>
    </source>
</reference>
<feature type="transmembrane region" description="Helical" evidence="5">
    <location>
        <begin position="246"/>
        <end position="265"/>
    </location>
</feature>
<dbReference type="PANTHER" id="PTHR23528">
    <property type="match status" value="1"/>
</dbReference>
<organism evidence="7 8">
    <name type="scientific">Rhodococcoides corynebacterioides</name>
    <dbReference type="NCBI Taxonomy" id="53972"/>
    <lineage>
        <taxon>Bacteria</taxon>
        <taxon>Bacillati</taxon>
        <taxon>Actinomycetota</taxon>
        <taxon>Actinomycetes</taxon>
        <taxon>Mycobacteriales</taxon>
        <taxon>Nocardiaceae</taxon>
        <taxon>Rhodococcoides</taxon>
    </lineage>
</organism>
<keyword evidence="3 5" id="KW-1133">Transmembrane helix</keyword>
<feature type="transmembrane region" description="Helical" evidence="5">
    <location>
        <begin position="66"/>
        <end position="88"/>
    </location>
</feature>
<comment type="subcellular location">
    <subcellularLocation>
        <location evidence="1">Cell membrane</location>
        <topology evidence="1">Multi-pass membrane protein</topology>
    </subcellularLocation>
</comment>
<dbReference type="EMBL" id="JAFBBK010000001">
    <property type="protein sequence ID" value="MBM7415497.1"/>
    <property type="molecule type" value="Genomic_DNA"/>
</dbReference>
<feature type="transmembrane region" description="Helical" evidence="5">
    <location>
        <begin position="185"/>
        <end position="204"/>
    </location>
</feature>
<evidence type="ECO:0000313" key="7">
    <source>
        <dbReference type="EMBL" id="MBM7415497.1"/>
    </source>
</evidence>
<evidence type="ECO:0000256" key="3">
    <source>
        <dbReference type="ARBA" id="ARBA00022989"/>
    </source>
</evidence>
<feature type="transmembrane region" description="Helical" evidence="5">
    <location>
        <begin position="378"/>
        <end position="399"/>
    </location>
</feature>
<evidence type="ECO:0000256" key="5">
    <source>
        <dbReference type="SAM" id="Phobius"/>
    </source>
</evidence>
<feature type="transmembrane region" description="Helical" evidence="5">
    <location>
        <begin position="340"/>
        <end position="366"/>
    </location>
</feature>
<evidence type="ECO:0000313" key="8">
    <source>
        <dbReference type="Proteomes" id="UP000703038"/>
    </source>
</evidence>
<evidence type="ECO:0000256" key="2">
    <source>
        <dbReference type="ARBA" id="ARBA00022692"/>
    </source>
</evidence>
<proteinExistence type="predicted"/>
<dbReference type="InterPro" id="IPR036259">
    <property type="entry name" value="MFS_trans_sf"/>
</dbReference>
<evidence type="ECO:0000259" key="6">
    <source>
        <dbReference type="PROSITE" id="PS50850"/>
    </source>
</evidence>
<keyword evidence="8" id="KW-1185">Reference proteome</keyword>
<comment type="caution">
    <text evidence="7">The sequence shown here is derived from an EMBL/GenBank/DDBJ whole genome shotgun (WGS) entry which is preliminary data.</text>
</comment>
<feature type="transmembrane region" description="Helical" evidence="5">
    <location>
        <begin position="281"/>
        <end position="303"/>
    </location>
</feature>
<gene>
    <name evidence="7" type="ORF">JOE42_002230</name>
</gene>
<keyword evidence="4 5" id="KW-0472">Membrane</keyword>
<dbReference type="InterPro" id="IPR020846">
    <property type="entry name" value="MFS_dom"/>
</dbReference>
<dbReference type="Pfam" id="PF07690">
    <property type="entry name" value="MFS_1"/>
    <property type="match status" value="1"/>
</dbReference>
<evidence type="ECO:0000256" key="4">
    <source>
        <dbReference type="ARBA" id="ARBA00023136"/>
    </source>
</evidence>
<sequence length="428" mass="45245">MTQSELGTAHAAQPLAPDARTHAGLGRLLALLFPATTAMYAVYNGIGQILLPAQIEAIDPASKVGNLALITTIAAVGSLIALPMGGAVSDRTRSRFGRRTPWMVVMSVLTAVLLIALAVTDNLIVMGFVVFALLYVTSFHQGAIAAILPDRIPVERRGLASSVIGLGTPVGILVGVNLASRVSPILSYLVLATAFAGFTVLLVLGSREPSSLSLPPREKAESRRSPTAFARSFFSAFSTADFRRAFVSRFFLFLAYFTVSGYLFYTMQDYIGKDKLPGGDVAVAVATLSTVSTVTWVVVAGVAGWLADKLDRRKMFVGTSAVGMGVSLLVPILSPTWIGMLVYSVLSGAFIGIYFAVDLALMSLVLPDRDNEGRDFGILAVATGLPQILSSVIAGGLILTLGYSALYVFSALCAVLSGIVVFRIRSLR</sequence>
<protein>
    <submittedName>
        <fullName evidence="7">MFS family permease</fullName>
    </submittedName>
</protein>
<feature type="transmembrane region" description="Helical" evidence="5">
    <location>
        <begin position="125"/>
        <end position="147"/>
    </location>
</feature>
<feature type="transmembrane region" description="Helical" evidence="5">
    <location>
        <begin position="159"/>
        <end position="179"/>
    </location>
</feature>
<accession>A0ABS2KUE1</accession>
<feature type="transmembrane region" description="Helical" evidence="5">
    <location>
        <begin position="405"/>
        <end position="424"/>
    </location>
</feature>
<dbReference type="Proteomes" id="UP000703038">
    <property type="component" value="Unassembled WGS sequence"/>
</dbReference>
<feature type="transmembrane region" description="Helical" evidence="5">
    <location>
        <begin position="28"/>
        <end position="46"/>
    </location>
</feature>
<dbReference type="SUPFAM" id="SSF103473">
    <property type="entry name" value="MFS general substrate transporter"/>
    <property type="match status" value="1"/>
</dbReference>
<feature type="domain" description="Major facilitator superfamily (MFS) profile" evidence="6">
    <location>
        <begin position="29"/>
        <end position="428"/>
    </location>
</feature>
<dbReference type="Gene3D" id="1.20.1250.20">
    <property type="entry name" value="MFS general substrate transporter like domains"/>
    <property type="match status" value="2"/>
</dbReference>
<keyword evidence="2 5" id="KW-0812">Transmembrane</keyword>
<dbReference type="InterPro" id="IPR011701">
    <property type="entry name" value="MFS"/>
</dbReference>